<organism evidence="2 3">
    <name type="scientific">Liquorilactobacillus uvarum DSM 19971</name>
    <dbReference type="NCBI Taxonomy" id="1423812"/>
    <lineage>
        <taxon>Bacteria</taxon>
        <taxon>Bacillati</taxon>
        <taxon>Bacillota</taxon>
        <taxon>Bacilli</taxon>
        <taxon>Lactobacillales</taxon>
        <taxon>Lactobacillaceae</taxon>
        <taxon>Liquorilactobacillus</taxon>
    </lineage>
</organism>
<dbReference type="Proteomes" id="UP000051155">
    <property type="component" value="Unassembled WGS sequence"/>
</dbReference>
<accession>A0A0R1Q7T5</accession>
<dbReference type="Pfam" id="PF14493">
    <property type="entry name" value="HTH_40"/>
    <property type="match status" value="1"/>
</dbReference>
<sequence>MIGGLLAEMDELLCFFSKNQPRRPAVIRQVLSNKRTVSNLFWGLRYKILDWLAICPQLEREKFDNLIAAMVQNKLLAEINGQGLCLTELGARRRDNFAEIHYHMKSPYLFSRFKVQLWQDILRLLVQIVSEASYGNTHYYVVASSFQARDSIKKWYQDYHECELGQLLSEQLLLFLKNESADDATIFMQLFYGHEYVAKTAEQIAVNTGWSTRDIEVLWNDLSVKFADFLCEGTSIFKVLVIPLKKTGLLSKSATETYRLYASGMTVAKIKSVRGLKESTVAEHLLEAAIFVPNFNFKRLISPLEYSIFSKLFKGNIDNWHYEKLQETEPKISFTKFRLYQIEQSKLEMVE</sequence>
<keyword evidence="3" id="KW-1185">Reference proteome</keyword>
<dbReference type="EMBL" id="AZEG01000004">
    <property type="protein sequence ID" value="KRL38421.1"/>
    <property type="molecule type" value="Genomic_DNA"/>
</dbReference>
<reference evidence="2 3" key="1">
    <citation type="journal article" date="2015" name="Genome Announc.">
        <title>Expanding the biotechnology potential of lactobacilli through comparative genomics of 213 strains and associated genera.</title>
        <authorList>
            <person name="Sun Z."/>
            <person name="Harris H.M."/>
            <person name="McCann A."/>
            <person name="Guo C."/>
            <person name="Argimon S."/>
            <person name="Zhang W."/>
            <person name="Yang X."/>
            <person name="Jeffery I.B."/>
            <person name="Cooney J.C."/>
            <person name="Kagawa T.F."/>
            <person name="Liu W."/>
            <person name="Song Y."/>
            <person name="Salvetti E."/>
            <person name="Wrobel A."/>
            <person name="Rasinkangas P."/>
            <person name="Parkhill J."/>
            <person name="Rea M.C."/>
            <person name="O'Sullivan O."/>
            <person name="Ritari J."/>
            <person name="Douillard F.P."/>
            <person name="Paul Ross R."/>
            <person name="Yang R."/>
            <person name="Briner A.E."/>
            <person name="Felis G.E."/>
            <person name="de Vos W.M."/>
            <person name="Barrangou R."/>
            <person name="Klaenhammer T.R."/>
            <person name="Caufield P.W."/>
            <person name="Cui Y."/>
            <person name="Zhang H."/>
            <person name="O'Toole P.W."/>
        </authorList>
    </citation>
    <scope>NUCLEOTIDE SEQUENCE [LARGE SCALE GENOMIC DNA]</scope>
    <source>
        <strain evidence="2 3">DSM 19971</strain>
    </source>
</reference>
<gene>
    <name evidence="2" type="ORF">FD20_GL001621</name>
</gene>
<feature type="domain" description="Helicase Helix-turn-helix" evidence="1">
    <location>
        <begin position="253"/>
        <end position="340"/>
    </location>
</feature>
<name>A0A0R1Q7T5_9LACO</name>
<comment type="caution">
    <text evidence="2">The sequence shown here is derived from an EMBL/GenBank/DDBJ whole genome shotgun (WGS) entry which is preliminary data.</text>
</comment>
<proteinExistence type="predicted"/>
<evidence type="ECO:0000259" key="1">
    <source>
        <dbReference type="Pfam" id="PF14493"/>
    </source>
</evidence>
<protein>
    <recommendedName>
        <fullName evidence="1">Helicase Helix-turn-helix domain-containing protein</fullName>
    </recommendedName>
</protein>
<dbReference type="PATRIC" id="fig|1423812.3.peg.1729"/>
<evidence type="ECO:0000313" key="2">
    <source>
        <dbReference type="EMBL" id="KRL38421.1"/>
    </source>
</evidence>
<dbReference type="STRING" id="1423812.FD20_GL001621"/>
<dbReference type="AlphaFoldDB" id="A0A0R1Q7T5"/>
<evidence type="ECO:0000313" key="3">
    <source>
        <dbReference type="Proteomes" id="UP000051155"/>
    </source>
</evidence>
<dbReference type="InterPro" id="IPR029491">
    <property type="entry name" value="Helicase_HTH"/>
</dbReference>